<keyword evidence="3" id="KW-1185">Reference proteome</keyword>
<dbReference type="InterPro" id="IPR000073">
    <property type="entry name" value="AB_hydrolase_1"/>
</dbReference>
<keyword evidence="2" id="KW-0378">Hydrolase</keyword>
<dbReference type="PANTHER" id="PTHR46438:SF2">
    <property type="entry name" value="ALPHA_BETA-HYDROLASES SUPERFAMILY PROTEIN"/>
    <property type="match status" value="1"/>
</dbReference>
<evidence type="ECO:0000313" key="2">
    <source>
        <dbReference type="EMBL" id="GAA5065379.1"/>
    </source>
</evidence>
<proteinExistence type="predicted"/>
<evidence type="ECO:0000313" key="3">
    <source>
        <dbReference type="Proteomes" id="UP001500603"/>
    </source>
</evidence>
<dbReference type="InterPro" id="IPR000639">
    <property type="entry name" value="Epox_hydrolase-like"/>
</dbReference>
<protein>
    <submittedName>
        <fullName evidence="2">Alpha/beta fold hydrolase</fullName>
    </submittedName>
</protein>
<name>A0ABP9KT12_9NOCA</name>
<dbReference type="Gene3D" id="3.40.50.1820">
    <property type="entry name" value="alpha/beta hydrolase"/>
    <property type="match status" value="1"/>
</dbReference>
<feature type="domain" description="AB hydrolase-1" evidence="1">
    <location>
        <begin position="44"/>
        <end position="282"/>
    </location>
</feature>
<reference evidence="3" key="1">
    <citation type="journal article" date="2019" name="Int. J. Syst. Evol. Microbiol.">
        <title>The Global Catalogue of Microorganisms (GCM) 10K type strain sequencing project: providing services to taxonomists for standard genome sequencing and annotation.</title>
        <authorList>
            <consortium name="The Broad Institute Genomics Platform"/>
            <consortium name="The Broad Institute Genome Sequencing Center for Infectious Disease"/>
            <person name="Wu L."/>
            <person name="Ma J."/>
        </authorList>
    </citation>
    <scope>NUCLEOTIDE SEQUENCE [LARGE SCALE GENOMIC DNA]</scope>
    <source>
        <strain evidence="3">JCM 18298</strain>
    </source>
</reference>
<evidence type="ECO:0000259" key="1">
    <source>
        <dbReference type="Pfam" id="PF12697"/>
    </source>
</evidence>
<accession>A0ABP9KT12</accession>
<dbReference type="SUPFAM" id="SSF53474">
    <property type="entry name" value="alpha/beta-Hydrolases"/>
    <property type="match status" value="1"/>
</dbReference>
<dbReference type="Proteomes" id="UP001500603">
    <property type="component" value="Unassembled WGS sequence"/>
</dbReference>
<dbReference type="PRINTS" id="PR00412">
    <property type="entry name" value="EPOXHYDRLASE"/>
</dbReference>
<sequence length="306" mass="32906">MTAESDTSVCRNRHADNGTRFDRKTVLVDGLSTSYLEAGEGEPVILLHGGEFGAAAELGWEHTIAALATRYRVLAPDLLGYGHTAKVIDFTDGRGMRTRHVARLCALLDIESAHFVGNSMGAIMLLNDATSAAPVLPVRSIVSICGGGEIQRNGHMQALQDYGATIPAMRRIVAALFHDPSYPADIDFVQRRYDSSMLPGAWEAVAAARFRRPGASPPPNPTTDRRYERITVPTLVVEGGGDKLLPPGWAAQIAQRIAGARSAVVEAAGHCPQIEQPGVVNALLLDFFDKQRVAEHETKGGARHGR</sequence>
<dbReference type="Pfam" id="PF12697">
    <property type="entry name" value="Abhydrolase_6"/>
    <property type="match status" value="1"/>
</dbReference>
<organism evidence="2 3">
    <name type="scientific">Nocardia callitridis</name>
    <dbReference type="NCBI Taxonomy" id="648753"/>
    <lineage>
        <taxon>Bacteria</taxon>
        <taxon>Bacillati</taxon>
        <taxon>Actinomycetota</taxon>
        <taxon>Actinomycetes</taxon>
        <taxon>Mycobacteriales</taxon>
        <taxon>Nocardiaceae</taxon>
        <taxon>Nocardia</taxon>
    </lineage>
</organism>
<dbReference type="PRINTS" id="PR00111">
    <property type="entry name" value="ABHYDROLASE"/>
</dbReference>
<dbReference type="InterPro" id="IPR029058">
    <property type="entry name" value="AB_hydrolase_fold"/>
</dbReference>
<dbReference type="PANTHER" id="PTHR46438">
    <property type="entry name" value="ALPHA/BETA-HYDROLASES SUPERFAMILY PROTEIN"/>
    <property type="match status" value="1"/>
</dbReference>
<dbReference type="RefSeq" id="WP_345498695.1">
    <property type="nucleotide sequence ID" value="NZ_BAABJM010000006.1"/>
</dbReference>
<dbReference type="GO" id="GO:0016787">
    <property type="term" value="F:hydrolase activity"/>
    <property type="evidence" value="ECO:0007669"/>
    <property type="project" value="UniProtKB-KW"/>
</dbReference>
<dbReference type="EMBL" id="BAABJM010000006">
    <property type="protein sequence ID" value="GAA5065379.1"/>
    <property type="molecule type" value="Genomic_DNA"/>
</dbReference>
<comment type="caution">
    <text evidence="2">The sequence shown here is derived from an EMBL/GenBank/DDBJ whole genome shotgun (WGS) entry which is preliminary data.</text>
</comment>
<gene>
    <name evidence="2" type="ORF">GCM10023318_52440</name>
</gene>